<proteinExistence type="predicted"/>
<evidence type="ECO:0000259" key="3">
    <source>
        <dbReference type="PROSITE" id="PS50157"/>
    </source>
</evidence>
<reference evidence="4" key="1">
    <citation type="journal article" date="2020" name="bioRxiv">
        <title>Hybrid origin of Populus tomentosa Carr. identified through genome sequencing and phylogenomic analysis.</title>
        <authorList>
            <person name="An X."/>
            <person name="Gao K."/>
            <person name="Chen Z."/>
            <person name="Li J."/>
            <person name="Yang X."/>
            <person name="Yang X."/>
            <person name="Zhou J."/>
            <person name="Guo T."/>
            <person name="Zhao T."/>
            <person name="Huang S."/>
            <person name="Miao D."/>
            <person name="Khan W.U."/>
            <person name="Rao P."/>
            <person name="Ye M."/>
            <person name="Lei B."/>
            <person name="Liao W."/>
            <person name="Wang J."/>
            <person name="Ji L."/>
            <person name="Li Y."/>
            <person name="Guo B."/>
            <person name="Mustafa N.S."/>
            <person name="Li S."/>
            <person name="Yun Q."/>
            <person name="Keller S.R."/>
            <person name="Mao J."/>
            <person name="Zhang R."/>
            <person name="Strauss S.H."/>
        </authorList>
    </citation>
    <scope>NUCLEOTIDE SEQUENCE</scope>
    <source>
        <strain evidence="4">GM15</strain>
        <tissue evidence="4">Leaf</tissue>
    </source>
</reference>
<dbReference type="InterPro" id="IPR044291">
    <property type="entry name" value="GIS/GIS2/ZFP8"/>
</dbReference>
<dbReference type="GO" id="GO:0010090">
    <property type="term" value="P:trichome morphogenesis"/>
    <property type="evidence" value="ECO:0007669"/>
    <property type="project" value="InterPro"/>
</dbReference>
<dbReference type="PANTHER" id="PTHR46547:SF7">
    <property type="entry name" value="ZINC FINGER PROTEIN GIS"/>
    <property type="match status" value="1"/>
</dbReference>
<dbReference type="GO" id="GO:0009739">
    <property type="term" value="P:response to gibberellin"/>
    <property type="evidence" value="ECO:0007669"/>
    <property type="project" value="InterPro"/>
</dbReference>
<organism evidence="4 5">
    <name type="scientific">Populus tomentosa</name>
    <name type="common">Chinese white poplar</name>
    <dbReference type="NCBI Taxonomy" id="118781"/>
    <lineage>
        <taxon>Eukaryota</taxon>
        <taxon>Viridiplantae</taxon>
        <taxon>Streptophyta</taxon>
        <taxon>Embryophyta</taxon>
        <taxon>Tracheophyta</taxon>
        <taxon>Spermatophyta</taxon>
        <taxon>Magnoliopsida</taxon>
        <taxon>eudicotyledons</taxon>
        <taxon>Gunneridae</taxon>
        <taxon>Pentapetalae</taxon>
        <taxon>rosids</taxon>
        <taxon>fabids</taxon>
        <taxon>Malpighiales</taxon>
        <taxon>Salicaceae</taxon>
        <taxon>Saliceae</taxon>
        <taxon>Populus</taxon>
    </lineage>
</organism>
<feature type="compositionally biased region" description="Basic and acidic residues" evidence="2">
    <location>
        <begin position="49"/>
        <end position="58"/>
    </location>
</feature>
<comment type="caution">
    <text evidence="4">The sequence shown here is derived from an EMBL/GenBank/DDBJ whole genome shotgun (WGS) entry which is preliminary data.</text>
</comment>
<keyword evidence="5" id="KW-1185">Reference proteome</keyword>
<gene>
    <name evidence="4" type="ORF">POTOM_052605</name>
</gene>
<dbReference type="PANTHER" id="PTHR46547">
    <property type="entry name" value="ZINC FINGER PROTEIN GIS"/>
    <property type="match status" value="1"/>
</dbReference>
<feature type="region of interest" description="Disordered" evidence="2">
    <location>
        <begin position="172"/>
        <end position="206"/>
    </location>
</feature>
<feature type="domain" description="C2H2-type" evidence="3">
    <location>
        <begin position="63"/>
        <end position="90"/>
    </location>
</feature>
<dbReference type="PROSITE" id="PS50157">
    <property type="entry name" value="ZINC_FINGER_C2H2_2"/>
    <property type="match status" value="1"/>
</dbReference>
<evidence type="ECO:0000313" key="5">
    <source>
        <dbReference type="Proteomes" id="UP000886885"/>
    </source>
</evidence>
<dbReference type="OrthoDB" id="9442240at2759"/>
<evidence type="ECO:0000256" key="2">
    <source>
        <dbReference type="SAM" id="MobiDB-lite"/>
    </source>
</evidence>
<dbReference type="InterPro" id="IPR013087">
    <property type="entry name" value="Znf_C2H2_type"/>
</dbReference>
<sequence>MNVESFSQLPFIRPAPIKEKGIRLFGIEFGSNKESPAADESDSAETNEDAAKENESSDNNRRFECHYCCRNFPTSQALGGHQNAHKRERQHAKRAHLQSAMMHNSLSDAHYYGILNYRIDSISTAAMTHPSWNSHTSTNRYYGGQGSYSQQPINGSPLGLWRIPAVHGSATFQHPDRSMHPLPSFSGEGLKPSPAGGSSSQGRYGYESKSSVQDRDWLGPLMLSKGSQYPSLSKPCSVQSLSIFRIGHTCGSGESDLFDTVQAECLTVMREISTKAFMAFTMAKPTLGKGSVNVCFRRLKNSLLNLVGICDSFRPLFSRAMYNYFSGIVVTVQCFELNLVKVETTKPDKLCRNLARVLFERTAMLPS</sequence>
<keyword evidence="1" id="KW-0863">Zinc-finger</keyword>
<dbReference type="AlphaFoldDB" id="A0A8X8C0G3"/>
<dbReference type="PROSITE" id="PS00028">
    <property type="entry name" value="ZINC_FINGER_C2H2_1"/>
    <property type="match status" value="1"/>
</dbReference>
<feature type="region of interest" description="Disordered" evidence="2">
    <location>
        <begin position="32"/>
        <end position="58"/>
    </location>
</feature>
<dbReference type="Proteomes" id="UP000886885">
    <property type="component" value="Chromosome 16D"/>
</dbReference>
<name>A0A8X8C0G3_POPTO</name>
<dbReference type="EMBL" id="JAAWWB010000032">
    <property type="protein sequence ID" value="KAG6743901.1"/>
    <property type="molecule type" value="Genomic_DNA"/>
</dbReference>
<keyword evidence="1" id="KW-0479">Metal-binding</keyword>
<evidence type="ECO:0000256" key="1">
    <source>
        <dbReference type="PROSITE-ProRule" id="PRU00042"/>
    </source>
</evidence>
<dbReference type="GO" id="GO:0008270">
    <property type="term" value="F:zinc ion binding"/>
    <property type="evidence" value="ECO:0007669"/>
    <property type="project" value="UniProtKB-KW"/>
</dbReference>
<protein>
    <recommendedName>
        <fullName evidence="3">C2H2-type domain-containing protein</fullName>
    </recommendedName>
</protein>
<dbReference type="GO" id="GO:0003700">
    <property type="term" value="F:DNA-binding transcription factor activity"/>
    <property type="evidence" value="ECO:0007669"/>
    <property type="project" value="InterPro"/>
</dbReference>
<feature type="compositionally biased region" description="Acidic residues" evidence="2">
    <location>
        <begin position="37"/>
        <end position="48"/>
    </location>
</feature>
<accession>A0A8X8C0G3</accession>
<evidence type="ECO:0000313" key="4">
    <source>
        <dbReference type="EMBL" id="KAG6743901.1"/>
    </source>
</evidence>
<keyword evidence="1" id="KW-0862">Zinc</keyword>